<dbReference type="InterPro" id="IPR012245">
    <property type="entry name" value="MoaB"/>
</dbReference>
<comment type="pathway">
    <text evidence="2 6">Cofactor biosynthesis; molybdopterin biosynthesis.</text>
</comment>
<dbReference type="Gene3D" id="3.40.980.10">
    <property type="entry name" value="MoaB/Mog-like domain"/>
    <property type="match status" value="1"/>
</dbReference>
<organism evidence="8">
    <name type="scientific">uncultured Rubrobacteraceae bacterium</name>
    <dbReference type="NCBI Taxonomy" id="349277"/>
    <lineage>
        <taxon>Bacteria</taxon>
        <taxon>Bacillati</taxon>
        <taxon>Actinomycetota</taxon>
        <taxon>Rubrobacteria</taxon>
        <taxon>Rubrobacterales</taxon>
        <taxon>Rubrobacteraceae</taxon>
        <taxon>environmental samples</taxon>
    </lineage>
</organism>
<dbReference type="NCBIfam" id="TIGR00177">
    <property type="entry name" value="molyb_syn"/>
    <property type="match status" value="1"/>
</dbReference>
<evidence type="ECO:0000256" key="6">
    <source>
        <dbReference type="PIRNR" id="PIRNR006443"/>
    </source>
</evidence>
<evidence type="ECO:0000259" key="7">
    <source>
        <dbReference type="SMART" id="SM00852"/>
    </source>
</evidence>
<dbReference type="GO" id="GO:0005829">
    <property type="term" value="C:cytosol"/>
    <property type="evidence" value="ECO:0007669"/>
    <property type="project" value="TreeGrafter"/>
</dbReference>
<dbReference type="AlphaFoldDB" id="A0A6J4Q030"/>
<gene>
    <name evidence="8" type="ORF">AVDCRST_MAG78-1661</name>
</gene>
<evidence type="ECO:0000256" key="5">
    <source>
        <dbReference type="ARBA" id="ARBA00023150"/>
    </source>
</evidence>
<dbReference type="InterPro" id="IPR001453">
    <property type="entry name" value="MoaB/Mog_dom"/>
</dbReference>
<dbReference type="EMBL" id="CADCVB010000112">
    <property type="protein sequence ID" value="CAA9430613.1"/>
    <property type="molecule type" value="Genomic_DNA"/>
</dbReference>
<evidence type="ECO:0000313" key="8">
    <source>
        <dbReference type="EMBL" id="CAA9430613.1"/>
    </source>
</evidence>
<comment type="function">
    <text evidence="1 6">May be involved in the biosynthesis of molybdopterin.</text>
</comment>
<evidence type="ECO:0000256" key="4">
    <source>
        <dbReference type="ARBA" id="ARBA00015262"/>
    </source>
</evidence>
<dbReference type="SMART" id="SM00852">
    <property type="entry name" value="MoCF_biosynth"/>
    <property type="match status" value="1"/>
</dbReference>
<name>A0A6J4Q030_9ACTN</name>
<evidence type="ECO:0000256" key="1">
    <source>
        <dbReference type="ARBA" id="ARBA00003487"/>
    </source>
</evidence>
<evidence type="ECO:0000256" key="3">
    <source>
        <dbReference type="ARBA" id="ARBA00006112"/>
    </source>
</evidence>
<keyword evidence="5 6" id="KW-0501">Molybdenum cofactor biosynthesis</keyword>
<sequence>MSESVEKHREASPERVRVAVLTISDTRTPETDTGGNAIVELMQEAGHEIPRREIVKDDAPRIEVVLQELLNDDGVDAVITTGGTGISARDTTYEVVSRLIDKKLDGFGEIFRMISYEEIGAAAILSRAVAGASGSKFVACLPGSTNAVRLATEKLLAPEISHVVFELRKHRMEDR</sequence>
<protein>
    <recommendedName>
        <fullName evidence="4 6">Molybdenum cofactor biosynthesis protein B</fullName>
    </recommendedName>
</protein>
<dbReference type="InterPro" id="IPR036425">
    <property type="entry name" value="MoaB/Mog-like_dom_sf"/>
</dbReference>
<evidence type="ECO:0000256" key="2">
    <source>
        <dbReference type="ARBA" id="ARBA00005046"/>
    </source>
</evidence>
<dbReference type="Pfam" id="PF00994">
    <property type="entry name" value="MoCF_biosynth"/>
    <property type="match status" value="1"/>
</dbReference>
<accession>A0A6J4Q030</accession>
<reference evidence="8" key="1">
    <citation type="submission" date="2020-02" db="EMBL/GenBank/DDBJ databases">
        <authorList>
            <person name="Meier V. D."/>
        </authorList>
    </citation>
    <scope>NUCLEOTIDE SEQUENCE</scope>
    <source>
        <strain evidence="8">AVDCRST_MAG78</strain>
    </source>
</reference>
<dbReference type="SUPFAM" id="SSF53218">
    <property type="entry name" value="Molybdenum cofactor biosynthesis proteins"/>
    <property type="match status" value="1"/>
</dbReference>
<dbReference type="GO" id="GO:0006777">
    <property type="term" value="P:Mo-molybdopterin cofactor biosynthetic process"/>
    <property type="evidence" value="ECO:0007669"/>
    <property type="project" value="UniProtKB-UniRule"/>
</dbReference>
<feature type="domain" description="MoaB/Mog" evidence="7">
    <location>
        <begin position="19"/>
        <end position="163"/>
    </location>
</feature>
<dbReference type="PANTHER" id="PTHR43232">
    <property type="entry name" value="MOLYBDENUM COFACTOR BIOSYNTHESIS PROTEIN B"/>
    <property type="match status" value="1"/>
</dbReference>
<dbReference type="InterPro" id="IPR008284">
    <property type="entry name" value="MoCF_biosynth_CS"/>
</dbReference>
<proteinExistence type="inferred from homology"/>
<dbReference type="FunFam" id="3.40.980.10:FF:000006">
    <property type="entry name" value="Molybdenum cofactor biosynthesis protein B"/>
    <property type="match status" value="1"/>
</dbReference>
<dbReference type="PANTHER" id="PTHR43232:SF2">
    <property type="entry name" value="MOLYBDENUM COFACTOR BIOSYNTHESIS PROTEIN B"/>
    <property type="match status" value="1"/>
</dbReference>
<dbReference type="PIRSF" id="PIRSF006443">
    <property type="entry name" value="MoaB"/>
    <property type="match status" value="1"/>
</dbReference>
<dbReference type="CDD" id="cd00886">
    <property type="entry name" value="MogA_MoaB"/>
    <property type="match status" value="1"/>
</dbReference>
<comment type="similarity">
    <text evidence="3 6">Belongs to the MoaB/Mog family.</text>
</comment>
<dbReference type="PROSITE" id="PS01078">
    <property type="entry name" value="MOCF_BIOSYNTHESIS_1"/>
    <property type="match status" value="1"/>
</dbReference>
<dbReference type="UniPathway" id="UPA00344"/>